<gene>
    <name evidence="8" type="ORF">BOKJ2_LOCUS6565</name>
</gene>
<evidence type="ECO:0000313" key="8">
    <source>
        <dbReference type="EMBL" id="CAD5216382.1"/>
    </source>
</evidence>
<keyword evidence="5 7" id="KW-1133">Transmembrane helix</keyword>
<protein>
    <recommendedName>
        <fullName evidence="10">UDP-galactose transporter</fullName>
    </recommendedName>
</protein>
<feature type="transmembrane region" description="Helical" evidence="7">
    <location>
        <begin position="276"/>
        <end position="297"/>
    </location>
</feature>
<dbReference type="OrthoDB" id="408493at2759"/>
<feature type="transmembrane region" description="Helical" evidence="7">
    <location>
        <begin position="304"/>
        <end position="321"/>
    </location>
</feature>
<evidence type="ECO:0000256" key="5">
    <source>
        <dbReference type="ARBA" id="ARBA00022989"/>
    </source>
</evidence>
<dbReference type="EMBL" id="CAJFCW020000003">
    <property type="protein sequence ID" value="CAG9105842.1"/>
    <property type="molecule type" value="Genomic_DNA"/>
</dbReference>
<feature type="transmembrane region" description="Helical" evidence="7">
    <location>
        <begin position="202"/>
        <end position="224"/>
    </location>
</feature>
<dbReference type="InterPro" id="IPR007271">
    <property type="entry name" value="Nuc_sug_transpt"/>
</dbReference>
<keyword evidence="3" id="KW-0762">Sugar transport</keyword>
<comment type="similarity">
    <text evidence="2">Belongs to the nucleotide-sugar transporter family. SLC35A subfamily.</text>
</comment>
<evidence type="ECO:0000256" key="7">
    <source>
        <dbReference type="SAM" id="Phobius"/>
    </source>
</evidence>
<evidence type="ECO:0000256" key="4">
    <source>
        <dbReference type="ARBA" id="ARBA00022692"/>
    </source>
</evidence>
<feature type="transmembrane region" description="Helical" evidence="7">
    <location>
        <begin position="172"/>
        <end position="190"/>
    </location>
</feature>
<proteinExistence type="inferred from homology"/>
<dbReference type="SUPFAM" id="SSF103481">
    <property type="entry name" value="Multidrug resistance efflux transporter EmrE"/>
    <property type="match status" value="1"/>
</dbReference>
<dbReference type="Pfam" id="PF04142">
    <property type="entry name" value="Nuc_sug_transp"/>
    <property type="match status" value="1"/>
</dbReference>
<dbReference type="Proteomes" id="UP000783686">
    <property type="component" value="Unassembled WGS sequence"/>
</dbReference>
<evidence type="ECO:0000313" key="9">
    <source>
        <dbReference type="Proteomes" id="UP000614601"/>
    </source>
</evidence>
<dbReference type="AlphaFoldDB" id="A0A811KJE2"/>
<dbReference type="GO" id="GO:0000139">
    <property type="term" value="C:Golgi membrane"/>
    <property type="evidence" value="ECO:0007669"/>
    <property type="project" value="InterPro"/>
</dbReference>
<sequence>MVSKRDDEESLLPTSAKLTVPQKRHAAQSGQSSFQFKVYVITSMTILWTGYTLLVRHTRSTTSKENMYSATSVVCLAETIKFFIAFLLLSHDHNHNMNEVIITVKRDFINKPMDLLKMSVPSITYALQNNLDFVALSNLSAGVYQVTTQLKVVTTALFMMAFLGRKFSKTRWVAIFMLFAGVAAVQLNNIDQNSAAGRPTENPVIGLVAVLATCVTAGFAGVYFEMMLKDGTPTSLWIRNMQMYFCGILSTFVGVAVKDGAQIQEKGFFYGYNAEVWAIVLSLSVGGIYISLVMKYLDNLHKSFASSISIILVVLLSVMLFENVTLGLFFVFGSVIVCGAVVLYNSVPE</sequence>
<dbReference type="NCBIfam" id="TIGR00803">
    <property type="entry name" value="nst"/>
    <property type="match status" value="1"/>
</dbReference>
<name>A0A811KJE2_9BILA</name>
<feature type="transmembrane region" description="Helical" evidence="7">
    <location>
        <begin position="327"/>
        <end position="347"/>
    </location>
</feature>
<dbReference type="PANTHER" id="PTHR10231">
    <property type="entry name" value="NUCLEOTIDE-SUGAR TRANSMEMBRANE TRANSPORTER"/>
    <property type="match status" value="1"/>
</dbReference>
<feature type="transmembrane region" description="Helical" evidence="7">
    <location>
        <begin position="142"/>
        <end position="163"/>
    </location>
</feature>
<comment type="caution">
    <text evidence="8">The sequence shown here is derived from an EMBL/GenBank/DDBJ whole genome shotgun (WGS) entry which is preliminary data.</text>
</comment>
<evidence type="ECO:0008006" key="10">
    <source>
        <dbReference type="Google" id="ProtNLM"/>
    </source>
</evidence>
<reference evidence="8" key="1">
    <citation type="submission" date="2020-09" db="EMBL/GenBank/DDBJ databases">
        <authorList>
            <person name="Kikuchi T."/>
        </authorList>
    </citation>
    <scope>NUCLEOTIDE SEQUENCE</scope>
    <source>
        <strain evidence="8">SH1</strain>
    </source>
</reference>
<dbReference type="GO" id="GO:0015165">
    <property type="term" value="F:pyrimidine nucleotide-sugar transmembrane transporter activity"/>
    <property type="evidence" value="ECO:0007669"/>
    <property type="project" value="InterPro"/>
</dbReference>
<feature type="transmembrane region" description="Helical" evidence="7">
    <location>
        <begin position="67"/>
        <end position="89"/>
    </location>
</feature>
<evidence type="ECO:0000256" key="1">
    <source>
        <dbReference type="ARBA" id="ARBA00004141"/>
    </source>
</evidence>
<dbReference type="PIRSF" id="PIRSF005799">
    <property type="entry name" value="UDP-gal_transpt"/>
    <property type="match status" value="1"/>
</dbReference>
<dbReference type="EMBL" id="CAJFDH010000003">
    <property type="protein sequence ID" value="CAD5216382.1"/>
    <property type="molecule type" value="Genomic_DNA"/>
</dbReference>
<evidence type="ECO:0000256" key="3">
    <source>
        <dbReference type="ARBA" id="ARBA00022597"/>
    </source>
</evidence>
<keyword evidence="4 7" id="KW-0812">Transmembrane</keyword>
<accession>A0A811KJE2</accession>
<dbReference type="Proteomes" id="UP000614601">
    <property type="component" value="Unassembled WGS sequence"/>
</dbReference>
<dbReference type="InterPro" id="IPR037185">
    <property type="entry name" value="EmrE-like"/>
</dbReference>
<comment type="subcellular location">
    <subcellularLocation>
        <location evidence="1">Membrane</location>
        <topology evidence="1">Multi-pass membrane protein</topology>
    </subcellularLocation>
</comment>
<keyword evidence="6 7" id="KW-0472">Membrane</keyword>
<evidence type="ECO:0000256" key="2">
    <source>
        <dbReference type="ARBA" id="ARBA00009976"/>
    </source>
</evidence>
<evidence type="ECO:0000256" key="6">
    <source>
        <dbReference type="ARBA" id="ARBA00023136"/>
    </source>
</evidence>
<feature type="transmembrane region" description="Helical" evidence="7">
    <location>
        <begin position="36"/>
        <end position="55"/>
    </location>
</feature>
<feature type="transmembrane region" description="Helical" evidence="7">
    <location>
        <begin position="236"/>
        <end position="256"/>
    </location>
</feature>
<keyword evidence="3" id="KW-0813">Transport</keyword>
<organism evidence="8 9">
    <name type="scientific">Bursaphelenchus okinawaensis</name>
    <dbReference type="NCBI Taxonomy" id="465554"/>
    <lineage>
        <taxon>Eukaryota</taxon>
        <taxon>Metazoa</taxon>
        <taxon>Ecdysozoa</taxon>
        <taxon>Nematoda</taxon>
        <taxon>Chromadorea</taxon>
        <taxon>Rhabditida</taxon>
        <taxon>Tylenchina</taxon>
        <taxon>Tylenchomorpha</taxon>
        <taxon>Aphelenchoidea</taxon>
        <taxon>Aphelenchoididae</taxon>
        <taxon>Bursaphelenchus</taxon>
    </lineage>
</organism>
<dbReference type="Gene3D" id="1.10.3730.20">
    <property type="match status" value="1"/>
</dbReference>
<keyword evidence="9" id="KW-1185">Reference proteome</keyword>